<sequence length="163" mass="18636">MYTSIIIWFFITALFLVLEFSNYNFYFLAISVDSFACGILGLLFPQIGLKFQLIFFLALGVIAISMLYKKTEKMRYYNEEVRKSDGIHSRLNGQIVIAEEDILPYSIGKGNLDLKIWSIRSKEAIKIGETVEITGYDSGVLWVKKIKNISEYTFLSSNGSKKI</sequence>
<name>A0AC61NHX7_9BACT</name>
<accession>A0AC61NHX7</accession>
<evidence type="ECO:0000313" key="1">
    <source>
        <dbReference type="EMBL" id="QZE15143.1"/>
    </source>
</evidence>
<proteinExistence type="predicted"/>
<dbReference type="Proteomes" id="UP000826212">
    <property type="component" value="Chromosome"/>
</dbReference>
<dbReference type="EMBL" id="CP081303">
    <property type="protein sequence ID" value="QZE15143.1"/>
    <property type="molecule type" value="Genomic_DNA"/>
</dbReference>
<gene>
    <name evidence="1" type="ORF">K4L44_04745</name>
</gene>
<protein>
    <submittedName>
        <fullName evidence="1">NfeD family protein</fullName>
    </submittedName>
</protein>
<organism evidence="1 2">
    <name type="scientific">Halosquirtibacter laminarini</name>
    <dbReference type="NCBI Taxonomy" id="3374600"/>
    <lineage>
        <taxon>Bacteria</taxon>
        <taxon>Pseudomonadati</taxon>
        <taxon>Bacteroidota</taxon>
        <taxon>Bacteroidia</taxon>
        <taxon>Marinilabiliales</taxon>
        <taxon>Prolixibacteraceae</taxon>
        <taxon>Halosquirtibacter</taxon>
    </lineage>
</organism>
<keyword evidence="2" id="KW-1185">Reference proteome</keyword>
<evidence type="ECO:0000313" key="2">
    <source>
        <dbReference type="Proteomes" id="UP000826212"/>
    </source>
</evidence>
<reference evidence="1" key="1">
    <citation type="submission" date="2021-08" db="EMBL/GenBank/DDBJ databases">
        <title>Novel anaerobic bacterium isolated from sea squirt in East Sea, Republic of Korea.</title>
        <authorList>
            <person name="Nguyen T.H."/>
            <person name="Li Z."/>
            <person name="Lee Y.-J."/>
            <person name="Ko J."/>
            <person name="Kim S.-G."/>
        </authorList>
    </citation>
    <scope>NUCLEOTIDE SEQUENCE</scope>
    <source>
        <strain evidence="1">KCTC 25031</strain>
    </source>
</reference>